<dbReference type="InterPro" id="IPR000620">
    <property type="entry name" value="EamA_dom"/>
</dbReference>
<dbReference type="RefSeq" id="WP_188912150.1">
    <property type="nucleotide sequence ID" value="NZ_BMIQ01000008.1"/>
</dbReference>
<dbReference type="Proteomes" id="UP000644699">
    <property type="component" value="Unassembled WGS sequence"/>
</dbReference>
<evidence type="ECO:0000256" key="3">
    <source>
        <dbReference type="ARBA" id="ARBA00022989"/>
    </source>
</evidence>
<dbReference type="GO" id="GO:0016020">
    <property type="term" value="C:membrane"/>
    <property type="evidence" value="ECO:0007669"/>
    <property type="project" value="UniProtKB-SubCell"/>
</dbReference>
<feature type="transmembrane region" description="Helical" evidence="5">
    <location>
        <begin position="214"/>
        <end position="235"/>
    </location>
</feature>
<accession>A0A916ZYF5</accession>
<evidence type="ECO:0000313" key="7">
    <source>
        <dbReference type="EMBL" id="GGE19171.1"/>
    </source>
</evidence>
<name>A0A916ZYF5_9HYPH</name>
<keyword evidence="4 5" id="KW-0472">Membrane</keyword>
<feature type="domain" description="EamA" evidence="6">
    <location>
        <begin position="11"/>
        <end position="134"/>
    </location>
</feature>
<dbReference type="InterPro" id="IPR050638">
    <property type="entry name" value="AA-Vitamin_Transporters"/>
</dbReference>
<evidence type="ECO:0000313" key="8">
    <source>
        <dbReference type="Proteomes" id="UP000644699"/>
    </source>
</evidence>
<keyword evidence="2 5" id="KW-0812">Transmembrane</keyword>
<dbReference type="Pfam" id="PF00892">
    <property type="entry name" value="EamA"/>
    <property type="match status" value="2"/>
</dbReference>
<comment type="caution">
    <text evidence="7">The sequence shown here is derived from an EMBL/GenBank/DDBJ whole genome shotgun (WGS) entry which is preliminary data.</text>
</comment>
<evidence type="ECO:0000256" key="2">
    <source>
        <dbReference type="ARBA" id="ARBA00022692"/>
    </source>
</evidence>
<evidence type="ECO:0000256" key="4">
    <source>
        <dbReference type="ARBA" id="ARBA00023136"/>
    </source>
</evidence>
<feature type="transmembrane region" description="Helical" evidence="5">
    <location>
        <begin position="267"/>
        <end position="286"/>
    </location>
</feature>
<organism evidence="7 8">
    <name type="scientific">Aureimonas endophytica</name>
    <dbReference type="NCBI Taxonomy" id="2027858"/>
    <lineage>
        <taxon>Bacteria</taxon>
        <taxon>Pseudomonadati</taxon>
        <taxon>Pseudomonadota</taxon>
        <taxon>Alphaproteobacteria</taxon>
        <taxon>Hyphomicrobiales</taxon>
        <taxon>Aurantimonadaceae</taxon>
        <taxon>Aureimonas</taxon>
    </lineage>
</organism>
<feature type="transmembrane region" description="Helical" evidence="5">
    <location>
        <begin position="144"/>
        <end position="163"/>
    </location>
</feature>
<reference evidence="7" key="2">
    <citation type="submission" date="2020-09" db="EMBL/GenBank/DDBJ databases">
        <authorList>
            <person name="Sun Q."/>
            <person name="Zhou Y."/>
        </authorList>
    </citation>
    <scope>NUCLEOTIDE SEQUENCE</scope>
    <source>
        <strain evidence="7">CGMCC 1.15367</strain>
    </source>
</reference>
<reference evidence="7" key="1">
    <citation type="journal article" date="2014" name="Int. J. Syst. Evol. Microbiol.">
        <title>Complete genome sequence of Corynebacterium casei LMG S-19264T (=DSM 44701T), isolated from a smear-ripened cheese.</title>
        <authorList>
            <consortium name="US DOE Joint Genome Institute (JGI-PGF)"/>
            <person name="Walter F."/>
            <person name="Albersmeier A."/>
            <person name="Kalinowski J."/>
            <person name="Ruckert C."/>
        </authorList>
    </citation>
    <scope>NUCLEOTIDE SEQUENCE</scope>
    <source>
        <strain evidence="7">CGMCC 1.15367</strain>
    </source>
</reference>
<evidence type="ECO:0000256" key="5">
    <source>
        <dbReference type="SAM" id="Phobius"/>
    </source>
</evidence>
<dbReference type="InterPro" id="IPR037185">
    <property type="entry name" value="EmrE-like"/>
</dbReference>
<dbReference type="AlphaFoldDB" id="A0A916ZYF5"/>
<feature type="domain" description="EamA" evidence="6">
    <location>
        <begin position="145"/>
        <end position="282"/>
    </location>
</feature>
<feature type="transmembrane region" description="Helical" evidence="5">
    <location>
        <begin position="67"/>
        <end position="84"/>
    </location>
</feature>
<evidence type="ECO:0000256" key="1">
    <source>
        <dbReference type="ARBA" id="ARBA00004141"/>
    </source>
</evidence>
<gene>
    <name evidence="7" type="ORF">GCM10011390_42960</name>
</gene>
<proteinExistence type="predicted"/>
<dbReference type="PANTHER" id="PTHR32322:SF9">
    <property type="entry name" value="AMINO-ACID METABOLITE EFFLUX PUMP-RELATED"/>
    <property type="match status" value="1"/>
</dbReference>
<feature type="transmembrane region" description="Helical" evidence="5">
    <location>
        <begin position="12"/>
        <end position="31"/>
    </location>
</feature>
<comment type="subcellular location">
    <subcellularLocation>
        <location evidence="1">Membrane</location>
        <topology evidence="1">Multi-pass membrane protein</topology>
    </subcellularLocation>
</comment>
<feature type="transmembrane region" description="Helical" evidence="5">
    <location>
        <begin position="90"/>
        <end position="112"/>
    </location>
</feature>
<evidence type="ECO:0000259" key="6">
    <source>
        <dbReference type="Pfam" id="PF00892"/>
    </source>
</evidence>
<sequence length="306" mass="32182">MTESLSLRHFLLAVAVVAVWGTNFVVIRVALDHLPPFLFGALRFTLACLPGVFFVKRPAVPWKSLAAYGVLIGSGQFGLLYYAMRSEISPGLASLVLQMQVFFTIGLALVVAKERVKPYQLAALALGAAGIAVIAAHTDGSTTHLGLALGLLAAFSWSAGNIVAKQSGVSSMLSFVIWASLFSAPPLLVLSLLFEGWPAIREGVAEAGLATWGAVLWQTIGNTLFGYAAWGFLLSRYPAASVTPMALLVPVFGMLASFLWLGEPLPLWKLAAAALVLSGLAIGLLASRRAARRLVAQSAVPPGPSA</sequence>
<keyword evidence="8" id="KW-1185">Reference proteome</keyword>
<keyword evidence="3 5" id="KW-1133">Transmembrane helix</keyword>
<dbReference type="PANTHER" id="PTHR32322">
    <property type="entry name" value="INNER MEMBRANE TRANSPORTER"/>
    <property type="match status" value="1"/>
</dbReference>
<feature type="transmembrane region" description="Helical" evidence="5">
    <location>
        <begin position="242"/>
        <end position="261"/>
    </location>
</feature>
<dbReference type="SUPFAM" id="SSF103481">
    <property type="entry name" value="Multidrug resistance efflux transporter EmrE"/>
    <property type="match status" value="2"/>
</dbReference>
<dbReference type="EMBL" id="BMIQ01000008">
    <property type="protein sequence ID" value="GGE19171.1"/>
    <property type="molecule type" value="Genomic_DNA"/>
</dbReference>
<feature type="transmembrane region" description="Helical" evidence="5">
    <location>
        <begin position="37"/>
        <end position="55"/>
    </location>
</feature>
<feature type="transmembrane region" description="Helical" evidence="5">
    <location>
        <begin position="119"/>
        <end position="138"/>
    </location>
</feature>
<feature type="transmembrane region" description="Helical" evidence="5">
    <location>
        <begin position="175"/>
        <end position="194"/>
    </location>
</feature>
<protein>
    <submittedName>
        <fullName evidence="7">Membrane protein</fullName>
    </submittedName>
</protein>